<dbReference type="eggNOG" id="ENOG502RYMX">
    <property type="taxonomic scope" value="Eukaryota"/>
</dbReference>
<dbReference type="SUPFAM" id="SSF81383">
    <property type="entry name" value="F-box domain"/>
    <property type="match status" value="1"/>
</dbReference>
<dbReference type="PANTHER" id="PTHR34145">
    <property type="entry name" value="OS02G0105600 PROTEIN"/>
    <property type="match status" value="1"/>
</dbReference>
<dbReference type="InterPro" id="IPR036047">
    <property type="entry name" value="F-box-like_dom_sf"/>
</dbReference>
<dbReference type="Pfam" id="PF00646">
    <property type="entry name" value="F-box"/>
    <property type="match status" value="1"/>
</dbReference>
<dbReference type="SUPFAM" id="SSF52047">
    <property type="entry name" value="RNI-like"/>
    <property type="match status" value="1"/>
</dbReference>
<dbReference type="InterPro" id="IPR001810">
    <property type="entry name" value="F-box_dom"/>
</dbReference>
<dbReference type="InterPro" id="IPR032675">
    <property type="entry name" value="LRR_dom_sf"/>
</dbReference>
<accession>A0A022QAW3</accession>
<evidence type="ECO:0000259" key="2">
    <source>
        <dbReference type="Pfam" id="PF23622"/>
    </source>
</evidence>
<keyword evidence="4" id="KW-1185">Reference proteome</keyword>
<dbReference type="STRING" id="4155.A0A022QAW3"/>
<dbReference type="InterPro" id="IPR055357">
    <property type="entry name" value="LRR_At1g61320_AtMIF1"/>
</dbReference>
<feature type="domain" description="F-box" evidence="1">
    <location>
        <begin position="40"/>
        <end position="78"/>
    </location>
</feature>
<dbReference type="InterPro" id="IPR053781">
    <property type="entry name" value="F-box_AtFBL13-like"/>
</dbReference>
<dbReference type="EMBL" id="KI631864">
    <property type="protein sequence ID" value="EYU25812.1"/>
    <property type="molecule type" value="Genomic_DNA"/>
</dbReference>
<dbReference type="AlphaFoldDB" id="A0A022QAW3"/>
<protein>
    <submittedName>
        <fullName evidence="3">Uncharacterized protein</fullName>
    </submittedName>
</protein>
<sequence>MSENSSFMDDGKRLKIDTKAQTQMNKCGEASFAGGDEDRISQLSDGILVDIISLLPLKEAGRTSILSPRWKNLWKRTPSLDFESQNAYRPNLKKLLNWVDSVIKSHKSPALKDFRICFPLDRSSDDSITRWLEFAFSKQVEMLELNFESYPFCYYWYEYYRFPKELFAPSNTLFDFSSLKGLGFKCVNMRGGAIELLLRNCPLLEQLILRWPGRITKIEVCGSSLVLKHLEIVNCTDLESLKISAPRLASLRVTSLAGLLLENVPMLVHVTVGFNRECVSMKRVLSVFSCCVSQLVTLKLEMRMCNV</sequence>
<dbReference type="InterPro" id="IPR053772">
    <property type="entry name" value="At1g61320/At1g61330-like"/>
</dbReference>
<name>A0A022QAW3_ERYGU</name>
<evidence type="ECO:0000313" key="4">
    <source>
        <dbReference type="Proteomes" id="UP000030748"/>
    </source>
</evidence>
<evidence type="ECO:0000313" key="3">
    <source>
        <dbReference type="EMBL" id="EYU25812.1"/>
    </source>
</evidence>
<dbReference type="Gene3D" id="3.80.10.10">
    <property type="entry name" value="Ribonuclease Inhibitor"/>
    <property type="match status" value="1"/>
</dbReference>
<evidence type="ECO:0000259" key="1">
    <source>
        <dbReference type="Pfam" id="PF00646"/>
    </source>
</evidence>
<proteinExistence type="predicted"/>
<organism evidence="3 4">
    <name type="scientific">Erythranthe guttata</name>
    <name type="common">Yellow monkey flower</name>
    <name type="synonym">Mimulus guttatus</name>
    <dbReference type="NCBI Taxonomy" id="4155"/>
    <lineage>
        <taxon>Eukaryota</taxon>
        <taxon>Viridiplantae</taxon>
        <taxon>Streptophyta</taxon>
        <taxon>Embryophyta</taxon>
        <taxon>Tracheophyta</taxon>
        <taxon>Spermatophyta</taxon>
        <taxon>Magnoliopsida</taxon>
        <taxon>eudicotyledons</taxon>
        <taxon>Gunneridae</taxon>
        <taxon>Pentapetalae</taxon>
        <taxon>asterids</taxon>
        <taxon>lamiids</taxon>
        <taxon>Lamiales</taxon>
        <taxon>Phrymaceae</taxon>
        <taxon>Erythranthe</taxon>
    </lineage>
</organism>
<reference evidence="3" key="1">
    <citation type="journal article" date="2013" name="Proc. Natl. Acad. Sci. U.S.A.">
        <title>Fine-scale variation in meiotic recombination in Mimulus inferred from population shotgun sequencing.</title>
        <authorList>
            <person name="Hellsten U."/>
            <person name="Wright K.M."/>
            <person name="Jenkins J."/>
            <person name="Shu S."/>
            <person name="Yuan Y."/>
            <person name="Wessler S.R."/>
            <person name="Schmutz J."/>
            <person name="Willis J.H."/>
            <person name="Rokhsar D.S."/>
        </authorList>
    </citation>
    <scope>NUCLEOTIDE SEQUENCE [LARGE SCALE GENOMIC DNA]</scope>
</reference>
<dbReference type="PANTHER" id="PTHR34145:SF68">
    <property type="entry name" value="FBD DOMAIN-CONTAINING PROTEIN"/>
    <property type="match status" value="1"/>
</dbReference>
<feature type="domain" description="At1g61320/AtMIF1 LRR" evidence="2">
    <location>
        <begin position="102"/>
        <end position="301"/>
    </location>
</feature>
<gene>
    <name evidence="3" type="ORF">MIMGU_mgv11b018174mg</name>
</gene>
<feature type="non-terminal residue" evidence="3">
    <location>
        <position position="307"/>
    </location>
</feature>
<dbReference type="Proteomes" id="UP000030748">
    <property type="component" value="Unassembled WGS sequence"/>
</dbReference>
<dbReference type="Pfam" id="PF23622">
    <property type="entry name" value="LRR_At1g61320_AtMIF1"/>
    <property type="match status" value="1"/>
</dbReference>
<dbReference type="CDD" id="cd22160">
    <property type="entry name" value="F-box_AtFBL13-like"/>
    <property type="match status" value="1"/>
</dbReference>